<dbReference type="Proteomes" id="UP000479710">
    <property type="component" value="Unassembled WGS sequence"/>
</dbReference>
<organism evidence="2 3">
    <name type="scientific">Oryza meyeriana var. granulata</name>
    <dbReference type="NCBI Taxonomy" id="110450"/>
    <lineage>
        <taxon>Eukaryota</taxon>
        <taxon>Viridiplantae</taxon>
        <taxon>Streptophyta</taxon>
        <taxon>Embryophyta</taxon>
        <taxon>Tracheophyta</taxon>
        <taxon>Spermatophyta</taxon>
        <taxon>Magnoliopsida</taxon>
        <taxon>Liliopsida</taxon>
        <taxon>Poales</taxon>
        <taxon>Poaceae</taxon>
        <taxon>BOP clade</taxon>
        <taxon>Oryzoideae</taxon>
        <taxon>Oryzeae</taxon>
        <taxon>Oryzinae</taxon>
        <taxon>Oryza</taxon>
        <taxon>Oryza meyeriana</taxon>
    </lineage>
</organism>
<name>A0A6G1D8B9_9ORYZ</name>
<feature type="non-terminal residue" evidence="2">
    <location>
        <position position="174"/>
    </location>
</feature>
<keyword evidence="3" id="KW-1185">Reference proteome</keyword>
<gene>
    <name evidence="2" type="ORF">E2562_026866</name>
</gene>
<evidence type="ECO:0000313" key="2">
    <source>
        <dbReference type="EMBL" id="KAF0908650.1"/>
    </source>
</evidence>
<feature type="region of interest" description="Disordered" evidence="1">
    <location>
        <begin position="1"/>
        <end position="52"/>
    </location>
</feature>
<proteinExistence type="predicted"/>
<accession>A0A6G1D8B9</accession>
<feature type="compositionally biased region" description="Low complexity" evidence="1">
    <location>
        <begin position="41"/>
        <end position="52"/>
    </location>
</feature>
<protein>
    <submittedName>
        <fullName evidence="2">Uncharacterized protein</fullName>
    </submittedName>
</protein>
<evidence type="ECO:0000313" key="3">
    <source>
        <dbReference type="Proteomes" id="UP000479710"/>
    </source>
</evidence>
<sequence>MQAFVPTLNPDAAHGKSPTVLKPHHRCALPDPARSTRRKTSPGSSPASVAAAPGGLDAVRTMVGAVTQNVAMGDIVPDKCRELLCYGRCRIKAMRTLMSSRHAAASCGLHVGIVGGSVVTIIASTVAGAGEEASWSWSGASGDVDVIVVSMHACTPLCVKTWHKCSCAATVFAE</sequence>
<reference evidence="2 3" key="1">
    <citation type="submission" date="2019-11" db="EMBL/GenBank/DDBJ databases">
        <title>Whole genome sequence of Oryza granulata.</title>
        <authorList>
            <person name="Li W."/>
        </authorList>
    </citation>
    <scope>NUCLEOTIDE SEQUENCE [LARGE SCALE GENOMIC DNA]</scope>
    <source>
        <strain evidence="3">cv. Menghai</strain>
        <tissue evidence="2">Leaf</tissue>
    </source>
</reference>
<dbReference type="EMBL" id="SPHZ02000007">
    <property type="protein sequence ID" value="KAF0908650.1"/>
    <property type="molecule type" value="Genomic_DNA"/>
</dbReference>
<dbReference type="AlphaFoldDB" id="A0A6G1D8B9"/>
<evidence type="ECO:0000256" key="1">
    <source>
        <dbReference type="SAM" id="MobiDB-lite"/>
    </source>
</evidence>
<comment type="caution">
    <text evidence="2">The sequence shown here is derived from an EMBL/GenBank/DDBJ whole genome shotgun (WGS) entry which is preliminary data.</text>
</comment>